<keyword evidence="6 7" id="KW-0472">Membrane</keyword>
<dbReference type="RefSeq" id="WP_048280940.1">
    <property type="nucleotide sequence ID" value="NZ_JBNDFS010000045.1"/>
</dbReference>
<proteinExistence type="predicted"/>
<dbReference type="Proteomes" id="UP000253594">
    <property type="component" value="Unassembled WGS sequence"/>
</dbReference>
<evidence type="ECO:0000256" key="5">
    <source>
        <dbReference type="ARBA" id="ARBA00022989"/>
    </source>
</evidence>
<evidence type="ECO:0000256" key="2">
    <source>
        <dbReference type="ARBA" id="ARBA00022475"/>
    </source>
</evidence>
<feature type="transmembrane region" description="Helical" evidence="7">
    <location>
        <begin position="12"/>
        <end position="34"/>
    </location>
</feature>
<keyword evidence="3" id="KW-0997">Cell inner membrane</keyword>
<sequence>MSDLPSPKKHKTSNWSAIWVLPLVALAIGAWLAWRAFDQAGVDIQVRFESGDGIQANKTEVLYKGISVGKVTDLHVSKDIKGVVATIEIKKEAQEYLSKDTRFWLVKPRVSLAGVTGLETLVSGVYIAVDPVKGEKEERYFTALKEPPPLSDKLPGLHLTLKADRLGSLEQGSPVFYRQIQVGQVKSFQLGDDQRT</sequence>
<accession>A0A367M014</accession>
<dbReference type="PANTHER" id="PTHR30462:SF0">
    <property type="entry name" value="INTERMEMBRANE TRANSPORT PROTEIN YEBT"/>
    <property type="match status" value="1"/>
</dbReference>
<evidence type="ECO:0000256" key="3">
    <source>
        <dbReference type="ARBA" id="ARBA00022519"/>
    </source>
</evidence>
<evidence type="ECO:0000313" key="10">
    <source>
        <dbReference type="Proteomes" id="UP000253594"/>
    </source>
</evidence>
<dbReference type="AlphaFoldDB" id="A0A367M014"/>
<evidence type="ECO:0000256" key="6">
    <source>
        <dbReference type="ARBA" id="ARBA00023136"/>
    </source>
</evidence>
<evidence type="ECO:0000256" key="1">
    <source>
        <dbReference type="ARBA" id="ARBA00004533"/>
    </source>
</evidence>
<keyword evidence="4 7" id="KW-0812">Transmembrane</keyword>
<protein>
    <submittedName>
        <fullName evidence="9">MCE family protein</fullName>
    </submittedName>
</protein>
<dbReference type="InterPro" id="IPR051800">
    <property type="entry name" value="PqiA-PqiB_transport"/>
</dbReference>
<keyword evidence="2" id="KW-1003">Cell membrane</keyword>
<comment type="caution">
    <text evidence="9">The sequence shown here is derived from an EMBL/GenBank/DDBJ whole genome shotgun (WGS) entry which is preliminary data.</text>
</comment>
<dbReference type="Pfam" id="PF02470">
    <property type="entry name" value="MlaD"/>
    <property type="match status" value="2"/>
</dbReference>
<evidence type="ECO:0000256" key="4">
    <source>
        <dbReference type="ARBA" id="ARBA00022692"/>
    </source>
</evidence>
<keyword evidence="5 7" id="KW-1133">Transmembrane helix</keyword>
<evidence type="ECO:0000313" key="9">
    <source>
        <dbReference type="EMBL" id="RCI70662.1"/>
    </source>
</evidence>
<dbReference type="GO" id="GO:0005886">
    <property type="term" value="C:plasma membrane"/>
    <property type="evidence" value="ECO:0007669"/>
    <property type="project" value="UniProtKB-SubCell"/>
</dbReference>
<dbReference type="InterPro" id="IPR003399">
    <property type="entry name" value="Mce/MlaD"/>
</dbReference>
<feature type="non-terminal residue" evidence="9">
    <location>
        <position position="196"/>
    </location>
</feature>
<organism evidence="9 10">
    <name type="scientific">Pseudomonas aeruginosa</name>
    <dbReference type="NCBI Taxonomy" id="287"/>
    <lineage>
        <taxon>Bacteria</taxon>
        <taxon>Pseudomonadati</taxon>
        <taxon>Pseudomonadota</taxon>
        <taxon>Gammaproteobacteria</taxon>
        <taxon>Pseudomonadales</taxon>
        <taxon>Pseudomonadaceae</taxon>
        <taxon>Pseudomonas</taxon>
    </lineage>
</organism>
<evidence type="ECO:0000259" key="8">
    <source>
        <dbReference type="Pfam" id="PF02470"/>
    </source>
</evidence>
<reference evidence="9 10" key="1">
    <citation type="submission" date="2018-07" db="EMBL/GenBank/DDBJ databases">
        <title>Mechanisms of high-level aminoglycoside resistance among Gram-negative pathogens in Brazil.</title>
        <authorList>
            <person name="Ballaben A.S."/>
            <person name="Darini A.L.C."/>
            <person name="Doi Y."/>
        </authorList>
    </citation>
    <scope>NUCLEOTIDE SEQUENCE [LARGE SCALE GENOMIC DNA]</scope>
    <source>
        <strain evidence="9 10">B2-305</strain>
    </source>
</reference>
<name>A0A367M014_PSEAI</name>
<comment type="subcellular location">
    <subcellularLocation>
        <location evidence="1">Cell inner membrane</location>
    </subcellularLocation>
</comment>
<evidence type="ECO:0000256" key="7">
    <source>
        <dbReference type="SAM" id="Phobius"/>
    </source>
</evidence>
<dbReference type="EMBL" id="QORE01001918">
    <property type="protein sequence ID" value="RCI70662.1"/>
    <property type="molecule type" value="Genomic_DNA"/>
</dbReference>
<feature type="domain" description="Mce/MlaD" evidence="8">
    <location>
        <begin position="156"/>
        <end position="195"/>
    </location>
</feature>
<gene>
    <name evidence="9" type="ORF">DT376_33305</name>
</gene>
<dbReference type="PANTHER" id="PTHR30462">
    <property type="entry name" value="INTERMEMBRANE TRANSPORT PROTEIN PQIB-RELATED"/>
    <property type="match status" value="1"/>
</dbReference>
<feature type="domain" description="Mce/MlaD" evidence="8">
    <location>
        <begin position="41"/>
        <end position="131"/>
    </location>
</feature>